<dbReference type="AlphaFoldDB" id="A0A4V2NGA9"/>
<name>A0A4V2NGA9_9BURK</name>
<evidence type="ECO:0000313" key="2">
    <source>
        <dbReference type="Proteomes" id="UP000294200"/>
    </source>
</evidence>
<sequence length="63" mass="6852">MHTASDAARNVLHAIRFACLLSDGHASALRNRHHGAVCSAVKLYAEADKRTVACNSFRTIESE</sequence>
<dbReference type="EMBL" id="MWML01000289">
    <property type="protein sequence ID" value="TCG04108.1"/>
    <property type="molecule type" value="Genomic_DNA"/>
</dbReference>
<organism evidence="1 2">
    <name type="scientific">Paraburkholderia steynii</name>
    <dbReference type="NCBI Taxonomy" id="1245441"/>
    <lineage>
        <taxon>Bacteria</taxon>
        <taxon>Pseudomonadati</taxon>
        <taxon>Pseudomonadota</taxon>
        <taxon>Betaproteobacteria</taxon>
        <taxon>Burkholderiales</taxon>
        <taxon>Burkholderiaceae</taxon>
        <taxon>Paraburkholderia</taxon>
    </lineage>
</organism>
<dbReference type="Proteomes" id="UP000294200">
    <property type="component" value="Unassembled WGS sequence"/>
</dbReference>
<reference evidence="1 2" key="1">
    <citation type="submission" date="2017-02" db="EMBL/GenBank/DDBJ databases">
        <title>Paraburkholderia sophoroidis sp. nov. and Paraburkholderia steynii sp. nov. rhizobial symbionts of the fynbos legume Hypocalyptus sophoroides.</title>
        <authorList>
            <person name="Steenkamp E.T."/>
            <person name="Beukes C.W."/>
            <person name="Van Zyl E."/>
            <person name="Avontuur J."/>
            <person name="Chan W.Y."/>
            <person name="Hassen A."/>
            <person name="Palmer M."/>
            <person name="Mthombeni L."/>
            <person name="Phalane F."/>
            <person name="Sereme K."/>
            <person name="Venter S.N."/>
        </authorList>
    </citation>
    <scope>NUCLEOTIDE SEQUENCE [LARGE SCALE GENOMIC DNA]</scope>
    <source>
        <strain evidence="1 2">HC1.1ba</strain>
    </source>
</reference>
<accession>A0A4V2NGA9</accession>
<evidence type="ECO:0000313" key="1">
    <source>
        <dbReference type="EMBL" id="TCG04108.1"/>
    </source>
</evidence>
<proteinExistence type="predicted"/>
<protein>
    <submittedName>
        <fullName evidence="1">Uncharacterized protein</fullName>
    </submittedName>
</protein>
<comment type="caution">
    <text evidence="1">The sequence shown here is derived from an EMBL/GenBank/DDBJ whole genome shotgun (WGS) entry which is preliminary data.</text>
</comment>
<gene>
    <name evidence="1" type="ORF">BZM27_43245</name>
</gene>
<keyword evidence="2" id="KW-1185">Reference proteome</keyword>